<gene>
    <name evidence="2" type="ORF">llap_18138</name>
</gene>
<proteinExistence type="predicted"/>
<reference evidence="3" key="2">
    <citation type="submission" date="2017-12" db="EMBL/GenBank/DDBJ databases">
        <title>Genome sequence of the Bar-tailed Godwit (Limosa lapponica baueri).</title>
        <authorList>
            <person name="Lima N.C.B."/>
            <person name="Parody-Merino A.M."/>
            <person name="Battley P.F."/>
            <person name="Fidler A.E."/>
            <person name="Prosdocimi F."/>
        </authorList>
    </citation>
    <scope>NUCLEOTIDE SEQUENCE [LARGE SCALE GENOMIC DNA]</scope>
</reference>
<feature type="region of interest" description="Disordered" evidence="1">
    <location>
        <begin position="90"/>
        <end position="128"/>
    </location>
</feature>
<evidence type="ECO:0000313" key="2">
    <source>
        <dbReference type="EMBL" id="PKU31559.1"/>
    </source>
</evidence>
<evidence type="ECO:0000256" key="1">
    <source>
        <dbReference type="SAM" id="MobiDB-lite"/>
    </source>
</evidence>
<dbReference type="OrthoDB" id="3176171at2759"/>
<dbReference type="EMBL" id="KZ512607">
    <property type="protein sequence ID" value="PKU31559.1"/>
    <property type="molecule type" value="Genomic_DNA"/>
</dbReference>
<feature type="compositionally biased region" description="Basic and acidic residues" evidence="1">
    <location>
        <begin position="67"/>
        <end position="77"/>
    </location>
</feature>
<feature type="compositionally biased region" description="Basic and acidic residues" evidence="1">
    <location>
        <begin position="32"/>
        <end position="53"/>
    </location>
</feature>
<feature type="compositionally biased region" description="Acidic residues" evidence="1">
    <location>
        <begin position="54"/>
        <end position="65"/>
    </location>
</feature>
<reference evidence="3" key="1">
    <citation type="submission" date="2017-11" db="EMBL/GenBank/DDBJ databases">
        <authorList>
            <person name="Lima N.C."/>
            <person name="Parody-Merino A.M."/>
            <person name="Battley P.F."/>
            <person name="Fidler A.E."/>
            <person name="Prosdocimi F."/>
        </authorList>
    </citation>
    <scope>NUCLEOTIDE SEQUENCE [LARGE SCALE GENOMIC DNA]</scope>
</reference>
<name>A0A2I0TCP1_LIMLA</name>
<dbReference type="Proteomes" id="UP000233556">
    <property type="component" value="Unassembled WGS sequence"/>
</dbReference>
<feature type="region of interest" description="Disordered" evidence="1">
    <location>
        <begin position="140"/>
        <end position="159"/>
    </location>
</feature>
<sequence>MEMRRSLMELENTNIELHVDTCRHLLTIADWEREKAQGARKDDKPAKEEKGENTEEEDGDVDTVESPEPHEVTVAREEINLLLVEQRRTAALKPHNSPSLDVSQHLDPNKDEVRKGPPGNMKDLPWGVKFDIPSITLESDRLLVRSTMLDPKPRSASRR</sequence>
<protein>
    <submittedName>
        <fullName evidence="2">Kinesin-like protein kif19</fullName>
    </submittedName>
</protein>
<feature type="region of interest" description="Disordered" evidence="1">
    <location>
        <begin position="32"/>
        <end position="77"/>
    </location>
</feature>
<dbReference type="AlphaFoldDB" id="A0A2I0TCP1"/>
<keyword evidence="3" id="KW-1185">Reference proteome</keyword>
<accession>A0A2I0TCP1</accession>
<organism evidence="2 3">
    <name type="scientific">Limosa lapponica baueri</name>
    <dbReference type="NCBI Taxonomy" id="1758121"/>
    <lineage>
        <taxon>Eukaryota</taxon>
        <taxon>Metazoa</taxon>
        <taxon>Chordata</taxon>
        <taxon>Craniata</taxon>
        <taxon>Vertebrata</taxon>
        <taxon>Euteleostomi</taxon>
        <taxon>Archelosauria</taxon>
        <taxon>Archosauria</taxon>
        <taxon>Dinosauria</taxon>
        <taxon>Saurischia</taxon>
        <taxon>Theropoda</taxon>
        <taxon>Coelurosauria</taxon>
        <taxon>Aves</taxon>
        <taxon>Neognathae</taxon>
        <taxon>Neoaves</taxon>
        <taxon>Charadriiformes</taxon>
        <taxon>Scolopacidae</taxon>
        <taxon>Limosa</taxon>
    </lineage>
</organism>
<evidence type="ECO:0000313" key="3">
    <source>
        <dbReference type="Proteomes" id="UP000233556"/>
    </source>
</evidence>